<proteinExistence type="predicted"/>
<organism evidence="2 3">
    <name type="scientific">Orbilia brochopaga</name>
    <dbReference type="NCBI Taxonomy" id="3140254"/>
    <lineage>
        <taxon>Eukaryota</taxon>
        <taxon>Fungi</taxon>
        <taxon>Dikarya</taxon>
        <taxon>Ascomycota</taxon>
        <taxon>Pezizomycotina</taxon>
        <taxon>Orbiliomycetes</taxon>
        <taxon>Orbiliales</taxon>
        <taxon>Orbiliaceae</taxon>
        <taxon>Orbilia</taxon>
    </lineage>
</organism>
<evidence type="ECO:0000313" key="2">
    <source>
        <dbReference type="EMBL" id="KAK6352945.1"/>
    </source>
</evidence>
<comment type="caution">
    <text evidence="2">The sequence shown here is derived from an EMBL/GenBank/DDBJ whole genome shotgun (WGS) entry which is preliminary data.</text>
</comment>
<keyword evidence="3" id="KW-1185">Reference proteome</keyword>
<reference evidence="2 3" key="1">
    <citation type="submission" date="2019-10" db="EMBL/GenBank/DDBJ databases">
        <authorList>
            <person name="Palmer J.M."/>
        </authorList>
    </citation>
    <scope>NUCLEOTIDE SEQUENCE [LARGE SCALE GENOMIC DNA]</scope>
    <source>
        <strain evidence="2 3">TWF696</strain>
    </source>
</reference>
<dbReference type="AlphaFoldDB" id="A0AAV9V1I9"/>
<evidence type="ECO:0000256" key="1">
    <source>
        <dbReference type="SAM" id="Phobius"/>
    </source>
</evidence>
<gene>
    <name evidence="2" type="ORF">TWF696_004940</name>
</gene>
<feature type="transmembrane region" description="Helical" evidence="1">
    <location>
        <begin position="49"/>
        <end position="68"/>
    </location>
</feature>
<dbReference type="EMBL" id="JAVHNQ010000003">
    <property type="protein sequence ID" value="KAK6352945.1"/>
    <property type="molecule type" value="Genomic_DNA"/>
</dbReference>
<keyword evidence="1" id="KW-0812">Transmembrane</keyword>
<evidence type="ECO:0000313" key="3">
    <source>
        <dbReference type="Proteomes" id="UP001375240"/>
    </source>
</evidence>
<keyword evidence="1" id="KW-1133">Transmembrane helix</keyword>
<accession>A0AAV9V1I9</accession>
<protein>
    <submittedName>
        <fullName evidence="2">Uncharacterized protein</fullName>
    </submittedName>
</protein>
<feature type="transmembrane region" description="Helical" evidence="1">
    <location>
        <begin position="83"/>
        <end position="102"/>
    </location>
</feature>
<keyword evidence="1" id="KW-0472">Membrane</keyword>
<sequence length="108" mass="12046">MLFFYQNPGCAPAIEDGLRFIPKRVVRDPDPPAEAWGLYAEEGLNVPRFFVVILVVVLGTVAFVPYWLSKHPGDIQNAFTPPSFALLIIGTVLIAPEFVGFTRKRKQS</sequence>
<name>A0AAV9V1I9_9PEZI</name>
<dbReference type="Proteomes" id="UP001375240">
    <property type="component" value="Unassembled WGS sequence"/>
</dbReference>